<dbReference type="Proteomes" id="UP000759443">
    <property type="component" value="Unassembled WGS sequence"/>
</dbReference>
<reference evidence="1 2" key="1">
    <citation type="submission" date="2021-03" db="EMBL/GenBank/DDBJ databases">
        <title>Genomic Encyclopedia of Type Strains, Phase IV (KMG-IV): sequencing the most valuable type-strain genomes for metagenomic binning, comparative biology and taxonomic classification.</title>
        <authorList>
            <person name="Goeker M."/>
        </authorList>
    </citation>
    <scope>NUCLEOTIDE SEQUENCE [LARGE SCALE GENOMIC DNA]</scope>
    <source>
        <strain evidence="1 2">DSM 21600</strain>
    </source>
</reference>
<keyword evidence="2" id="KW-1185">Reference proteome</keyword>
<protein>
    <submittedName>
        <fullName evidence="1">Uncharacterized protein</fullName>
    </submittedName>
</protein>
<proteinExistence type="predicted"/>
<comment type="caution">
    <text evidence="1">The sequence shown here is derived from an EMBL/GenBank/DDBJ whole genome shotgun (WGS) entry which is preliminary data.</text>
</comment>
<name>A0ABS4DVL9_9HYPH</name>
<dbReference type="EMBL" id="JAGGJU010000003">
    <property type="protein sequence ID" value="MBP1849733.1"/>
    <property type="molecule type" value="Genomic_DNA"/>
</dbReference>
<evidence type="ECO:0000313" key="1">
    <source>
        <dbReference type="EMBL" id="MBP1849733.1"/>
    </source>
</evidence>
<organism evidence="1 2">
    <name type="scientific">Rhizobium halophytocola</name>
    <dbReference type="NCBI Taxonomy" id="735519"/>
    <lineage>
        <taxon>Bacteria</taxon>
        <taxon>Pseudomonadati</taxon>
        <taxon>Pseudomonadota</taxon>
        <taxon>Alphaproteobacteria</taxon>
        <taxon>Hyphomicrobiales</taxon>
        <taxon>Rhizobiaceae</taxon>
        <taxon>Rhizobium/Agrobacterium group</taxon>
        <taxon>Rhizobium</taxon>
    </lineage>
</organism>
<evidence type="ECO:0000313" key="2">
    <source>
        <dbReference type="Proteomes" id="UP000759443"/>
    </source>
</evidence>
<sequence length="33" mass="3888">MWLALTLWLASCMQNLNGRYGNSLDHVVFGQWY</sequence>
<gene>
    <name evidence="1" type="ORF">J2Z17_001154</name>
</gene>
<accession>A0ABS4DVL9</accession>